<feature type="region of interest" description="Disordered" evidence="1">
    <location>
        <begin position="899"/>
        <end position="929"/>
    </location>
</feature>
<feature type="compositionally biased region" description="Basic and acidic residues" evidence="1">
    <location>
        <begin position="161"/>
        <end position="171"/>
    </location>
</feature>
<dbReference type="EMBL" id="KQ241829">
    <property type="protein sequence ID" value="KNC83494.1"/>
    <property type="molecule type" value="Genomic_DNA"/>
</dbReference>
<dbReference type="GeneID" id="25904755"/>
<feature type="compositionally biased region" description="Polar residues" evidence="1">
    <location>
        <begin position="292"/>
        <end position="305"/>
    </location>
</feature>
<feature type="region of interest" description="Disordered" evidence="1">
    <location>
        <begin position="1301"/>
        <end position="1334"/>
    </location>
</feature>
<feature type="region of interest" description="Disordered" evidence="1">
    <location>
        <begin position="1068"/>
        <end position="1245"/>
    </location>
</feature>
<dbReference type="Proteomes" id="UP000054560">
    <property type="component" value="Unassembled WGS sequence"/>
</dbReference>
<feature type="region of interest" description="Disordered" evidence="1">
    <location>
        <begin position="634"/>
        <end position="654"/>
    </location>
</feature>
<feature type="compositionally biased region" description="Basic and acidic residues" evidence="1">
    <location>
        <begin position="471"/>
        <end position="484"/>
    </location>
</feature>
<evidence type="ECO:0000313" key="2">
    <source>
        <dbReference type="EMBL" id="KNC83494.1"/>
    </source>
</evidence>
<feature type="region of interest" description="Disordered" evidence="1">
    <location>
        <begin position="678"/>
        <end position="707"/>
    </location>
</feature>
<dbReference type="RefSeq" id="XP_014157396.1">
    <property type="nucleotide sequence ID" value="XM_014301921.1"/>
</dbReference>
<feature type="compositionally biased region" description="Basic residues" evidence="1">
    <location>
        <begin position="23"/>
        <end position="32"/>
    </location>
</feature>
<reference evidence="2 3" key="1">
    <citation type="submission" date="2011-02" db="EMBL/GenBank/DDBJ databases">
        <title>The Genome Sequence of Sphaeroforma arctica JP610.</title>
        <authorList>
            <consortium name="The Broad Institute Genome Sequencing Platform"/>
            <person name="Russ C."/>
            <person name="Cuomo C."/>
            <person name="Young S.K."/>
            <person name="Zeng Q."/>
            <person name="Gargeya S."/>
            <person name="Alvarado L."/>
            <person name="Berlin A."/>
            <person name="Chapman S.B."/>
            <person name="Chen Z."/>
            <person name="Freedman E."/>
            <person name="Gellesch M."/>
            <person name="Goldberg J."/>
            <person name="Griggs A."/>
            <person name="Gujja S."/>
            <person name="Heilman E."/>
            <person name="Heiman D."/>
            <person name="Howarth C."/>
            <person name="Mehta T."/>
            <person name="Neiman D."/>
            <person name="Pearson M."/>
            <person name="Roberts A."/>
            <person name="Saif S."/>
            <person name="Shea T."/>
            <person name="Shenoy N."/>
            <person name="Sisk P."/>
            <person name="Stolte C."/>
            <person name="Sykes S."/>
            <person name="White J."/>
            <person name="Yandava C."/>
            <person name="Burger G."/>
            <person name="Gray M.W."/>
            <person name="Holland P.W.H."/>
            <person name="King N."/>
            <person name="Lang F.B.F."/>
            <person name="Roger A.J."/>
            <person name="Ruiz-Trillo I."/>
            <person name="Haas B."/>
            <person name="Nusbaum C."/>
            <person name="Birren B."/>
        </authorList>
    </citation>
    <scope>NUCLEOTIDE SEQUENCE [LARGE SCALE GENOMIC DNA]</scope>
    <source>
        <strain evidence="2 3">JP610</strain>
    </source>
</reference>
<feature type="region of interest" description="Disordered" evidence="1">
    <location>
        <begin position="458"/>
        <end position="498"/>
    </location>
</feature>
<evidence type="ECO:0000313" key="3">
    <source>
        <dbReference type="Proteomes" id="UP000054560"/>
    </source>
</evidence>
<feature type="compositionally biased region" description="Basic and acidic residues" evidence="1">
    <location>
        <begin position="38"/>
        <end position="56"/>
    </location>
</feature>
<name>A0A0L0G3R0_9EUKA</name>
<feature type="compositionally biased region" description="Low complexity" evidence="1">
    <location>
        <begin position="459"/>
        <end position="470"/>
    </location>
</feature>
<feature type="region of interest" description="Disordered" evidence="1">
    <location>
        <begin position="227"/>
        <end position="265"/>
    </location>
</feature>
<feature type="region of interest" description="Disordered" evidence="1">
    <location>
        <begin position="972"/>
        <end position="996"/>
    </location>
</feature>
<proteinExistence type="predicted"/>
<feature type="region of interest" description="Disordered" evidence="1">
    <location>
        <begin position="128"/>
        <end position="212"/>
    </location>
</feature>
<feature type="region of interest" description="Disordered" evidence="1">
    <location>
        <begin position="288"/>
        <end position="330"/>
    </location>
</feature>
<feature type="region of interest" description="Disordered" evidence="1">
    <location>
        <begin position="1"/>
        <end position="56"/>
    </location>
</feature>
<feature type="compositionally biased region" description="Basic and acidic residues" evidence="1">
    <location>
        <begin position="1100"/>
        <end position="1120"/>
    </location>
</feature>
<feature type="compositionally biased region" description="Basic and acidic residues" evidence="1">
    <location>
        <begin position="254"/>
        <end position="263"/>
    </location>
</feature>
<organism evidence="2 3">
    <name type="scientific">Sphaeroforma arctica JP610</name>
    <dbReference type="NCBI Taxonomy" id="667725"/>
    <lineage>
        <taxon>Eukaryota</taxon>
        <taxon>Ichthyosporea</taxon>
        <taxon>Ichthyophonida</taxon>
        <taxon>Sphaeroforma</taxon>
    </lineage>
</organism>
<feature type="compositionally biased region" description="Basic and acidic residues" evidence="1">
    <location>
        <begin position="908"/>
        <end position="923"/>
    </location>
</feature>
<feature type="compositionally biased region" description="Polar residues" evidence="1">
    <location>
        <begin position="1189"/>
        <end position="1217"/>
    </location>
</feature>
<accession>A0A0L0G3R0</accession>
<keyword evidence="3" id="KW-1185">Reference proteome</keyword>
<gene>
    <name evidence="2" type="ORF">SARC_04251</name>
</gene>
<protein>
    <submittedName>
        <fullName evidence="2">Uncharacterized protein</fullName>
    </submittedName>
</protein>
<sequence>MTGRPAATDGFSGVHKQREATSRKKLSLKRRPIGAVKSDIHQSKAFNDGHSDGGKENCHCPTHHSTSHTTCTADKDCTVSQYHKPCNKGGTLTTAYVSHEANEAVPGSPPNSPGSPSLLASQYVYGRHESETDGDGVILGSEDEDSADESLRKYRTSAGKSKREANGKIHTDTVGSDADVKKRVSSQSGSGSGGDSERSDTVRVRKRRGRKERTLARVRVADRDTELLNNDRDSATTVRAGCSSTATGGVPPVRQEEESRRAAAETLCEGIESDATNNVLETETNNELAGTSVHTHPSPSNTTGTEQHDSARTTQPDVTGAKSRDRHGKAYTYGHDRSMLVELILKELAEREGFAHFACSTHGTCVEVQLPVLRIERLHYTMPCQADQKLWCARSIPACEETAWAAKGANVDDPLSTIEHTAMAPYKKEDLAREYTETVAQSGVDMVDDDRKGLHPQVTTTTLTCTTSATAEKDGSREKPDLEAKSQSSVKSEGLPESLADTHAVLSKGNDSDSNSMPPAMQLSQILRVKQQSPEPTTARAGKGCENVARTEHRQGRESPLLNAAKVTIQDHQERVAEENGPVHASEGECGAVGRRSGSRSCTKKTPMRPGPMRGVKQRSTTAVIDLELQTPRSQRLKRRRMADRGRARSYTPTPVLGLVAPGEALKQESAVTFLSAKKATRARGSSAQNTHTPQRQRHPQQPATGQDLSVIEDIESYPNTDTGTPHPRTLARTCTNSPELARVHLGTQTRAPPNALVAMEGDEMSPQPVRPESRRCEHTVNTLAQSAAMGMEGYDNSVDDDSQWDQVAQSVVKPVAVDTTDYLHLGQGASLNTQALYDMIREEAESPLKETVNADTGANTQDMKESVKNNADMVHSLPVAVACPLCYKRFSSREIQSHAASCDGSADDDRKTTSQKGGERHSVNCANSPVVAIDIDNDESPGTAPTSDAYARASTYAIPHVLTAVDSSHDLPTQSDQWIKPNSKRAGRNGQKAEHNKAPLVRPNIKVIYPGRAKQMGSKSNQTIKEMFGKLEDGASRPNRPYAAAILSSVALSSKGPTHAEVRGIASRISGKGAASRSDTHAGATGTGLFKQPIRPTLTHRESYRVQDDSNKSIARDSSSHGAHRSTVEPQQKTRRSNRATNSTAQVASLGLDAICERTPGRRSHQQKKQGPISVDSDSNDSLDEILSNMTKSQRTRQQTDDVTSIPATHIHSTSVRFDDEDNDASDPLRDPDPGKTGYLTETYDPDNMIDEALFANMSPIKGFVPLAEPHSQFLADQFGNSRVGAKGVPAKATVCPLHIAGSRSQTRRRPATKKASGRARGSGGWNYRRKKK</sequence>
<feature type="region of interest" description="Disordered" evidence="1">
    <location>
        <begin position="577"/>
        <end position="618"/>
    </location>
</feature>
<feature type="compositionally biased region" description="Basic residues" evidence="1">
    <location>
        <begin position="1307"/>
        <end position="1319"/>
    </location>
</feature>
<evidence type="ECO:0000256" key="1">
    <source>
        <dbReference type="SAM" id="MobiDB-lite"/>
    </source>
</evidence>